<dbReference type="InterPro" id="IPR014729">
    <property type="entry name" value="Rossmann-like_a/b/a_fold"/>
</dbReference>
<dbReference type="SUPFAM" id="SSF55298">
    <property type="entry name" value="YjgF-like"/>
    <property type="match status" value="2"/>
</dbReference>
<comment type="catalytic activity">
    <reaction evidence="5">
        <text>diphthine-[translation elongation factor 2] + NH4(+) + ATP = diphthamide-[translation elongation factor 2] + AMP + diphosphate + H(+)</text>
        <dbReference type="Rhea" id="RHEA:19753"/>
        <dbReference type="Rhea" id="RHEA-COMP:10172"/>
        <dbReference type="Rhea" id="RHEA-COMP:10174"/>
        <dbReference type="ChEBI" id="CHEBI:15378"/>
        <dbReference type="ChEBI" id="CHEBI:16692"/>
        <dbReference type="ChEBI" id="CHEBI:28938"/>
        <dbReference type="ChEBI" id="CHEBI:30616"/>
        <dbReference type="ChEBI" id="CHEBI:33019"/>
        <dbReference type="ChEBI" id="CHEBI:82696"/>
        <dbReference type="ChEBI" id="CHEBI:456215"/>
        <dbReference type="EC" id="6.3.1.14"/>
    </reaction>
</comment>
<dbReference type="OrthoDB" id="686384at2759"/>
<dbReference type="CDD" id="cd06156">
    <property type="entry name" value="eu_AANH_C_2"/>
    <property type="match status" value="1"/>
</dbReference>
<organism evidence="7 8">
    <name type="scientific">Ophiocordyceps sinensis</name>
    <dbReference type="NCBI Taxonomy" id="72228"/>
    <lineage>
        <taxon>Eukaryota</taxon>
        <taxon>Fungi</taxon>
        <taxon>Dikarya</taxon>
        <taxon>Ascomycota</taxon>
        <taxon>Pezizomycotina</taxon>
        <taxon>Sordariomycetes</taxon>
        <taxon>Hypocreomycetidae</taxon>
        <taxon>Hypocreales</taxon>
        <taxon>Ophiocordycipitaceae</taxon>
        <taxon>Ophiocordyceps</taxon>
    </lineage>
</organism>
<dbReference type="Gene3D" id="3.30.1330.40">
    <property type="entry name" value="RutC-like"/>
    <property type="match status" value="2"/>
</dbReference>
<dbReference type="Gene3D" id="3.40.50.620">
    <property type="entry name" value="HUPs"/>
    <property type="match status" value="1"/>
</dbReference>
<keyword evidence="8" id="KW-1185">Reference proteome</keyword>
<dbReference type="GO" id="GO:0017183">
    <property type="term" value="P:protein histidyl modification to diphthamide"/>
    <property type="evidence" value="ECO:0007669"/>
    <property type="project" value="TreeGrafter"/>
</dbReference>
<dbReference type="Pfam" id="PF01042">
    <property type="entry name" value="Ribonuc_L-PSP"/>
    <property type="match status" value="1"/>
</dbReference>
<sequence>MAPGQGLHVIALVSGGKDSFYSLLQCMRLGHGVVALANLHASPTTPPGRNDDDNGDLNSFMYQTVGHEVVPLYATATGIPLYRQPILGRAACHERDYDHGSAAAAPGGADDETESMVPLLRAIMARHPEANALCSGAILSNYQRTRVESVALRLGLVPLAYLWKYPVLPPPGPAAADDGCQLLRDMAGAGLDARVIKVAGAGLDESHLWQPVTTHAGALAVHRAVHRFGAAALGAALGEGGEFETIVLDGPPDLFKMRIVVPDGGAVIVPQGGGASHMMLRGAYLDEKPVPPQHRDYPVRQPALLDPAFESLRRAIPRRHRVAPEPRGPAKSLLLDSGLAPLQLGRGFLQWSLVADASFVGSTIEEETAHVVDSIRSALSSVARDPGQITSTVIVLADMSDFSKVNDEYKKLFTRPNPPARVTISCGRLLPPGRSIMVHVTMPDAVLAPGERNGHHVQARSFWAPANIGPYSQAVDVPAATGLRAVYVAGQIPLEPASMCLPPPGHGSLRLQVALSLQHLWRIGVEMKVQCWTSAVAYFAKSSSADDMAHKAELASQAWSLLHEPPADEDSDSDGGPDVWDLKFNHEYKSLGPGHAQSASTTLPDWCIFTRRQQGEPETCTPPVFAAEVESLPRESDVEWHAHMGLGQVAAGCADMICLPQDGGWTSWHVIVRSGDAVLVHSVMACALAETGPQKLDEQALANAYRASLQALGLDAELSCPNDGPYLAYVDAACLPEASWQATGRGRGNQLLFALIPCHSVWSPQAQRLGCVALYRATMVDSP</sequence>
<evidence type="ECO:0000313" key="8">
    <source>
        <dbReference type="Proteomes" id="UP000557566"/>
    </source>
</evidence>
<evidence type="ECO:0000256" key="2">
    <source>
        <dbReference type="ARBA" id="ARBA00018426"/>
    </source>
</evidence>
<dbReference type="PANTHER" id="PTHR12196">
    <property type="entry name" value="DOMAIN OF UNKNOWN FUNCTION 71 DUF71 -CONTAINING PROTEIN"/>
    <property type="match status" value="1"/>
</dbReference>
<evidence type="ECO:0000256" key="1">
    <source>
        <dbReference type="ARBA" id="ARBA00012089"/>
    </source>
</evidence>
<evidence type="ECO:0000256" key="3">
    <source>
        <dbReference type="ARBA" id="ARBA00029814"/>
    </source>
</evidence>
<gene>
    <name evidence="7" type="ORF">G6O67_007255</name>
</gene>
<dbReference type="NCBIfam" id="TIGR00290">
    <property type="entry name" value="MJ0570_dom"/>
    <property type="match status" value="1"/>
</dbReference>
<dbReference type="GO" id="GO:0017178">
    <property type="term" value="F:diphthine-ammonia ligase activity"/>
    <property type="evidence" value="ECO:0007669"/>
    <property type="project" value="UniProtKB-EC"/>
</dbReference>
<dbReference type="InterPro" id="IPR006175">
    <property type="entry name" value="YjgF/YER057c/UK114"/>
</dbReference>
<dbReference type="InterPro" id="IPR002761">
    <property type="entry name" value="Diphthami_syn_dom"/>
</dbReference>
<dbReference type="EC" id="6.3.1.14" evidence="1"/>
<proteinExistence type="predicted"/>
<name>A0A8H4LTJ2_9HYPO</name>
<protein>
    <recommendedName>
        <fullName evidence="2">Diphthine--ammonia ligase</fullName>
        <ecNumber evidence="1">6.3.1.14</ecNumber>
    </recommendedName>
    <alternativeName>
        <fullName evidence="3">Diphthamide synthase</fullName>
    </alternativeName>
    <alternativeName>
        <fullName evidence="4">Diphthamide synthetase</fullName>
    </alternativeName>
</protein>
<dbReference type="EMBL" id="JAAVMX010000008">
    <property type="protein sequence ID" value="KAF4505290.1"/>
    <property type="molecule type" value="Genomic_DNA"/>
</dbReference>
<evidence type="ECO:0000259" key="6">
    <source>
        <dbReference type="Pfam" id="PF01902"/>
    </source>
</evidence>
<dbReference type="Proteomes" id="UP000557566">
    <property type="component" value="Unassembled WGS sequence"/>
</dbReference>
<dbReference type="Gene3D" id="3.90.1490.10">
    <property type="entry name" value="putative n-type atp pyrophosphatase, domain 2"/>
    <property type="match status" value="1"/>
</dbReference>
<feature type="domain" description="Diphthamide synthase" evidence="6">
    <location>
        <begin position="112"/>
        <end position="261"/>
    </location>
</feature>
<dbReference type="CDD" id="cd01994">
    <property type="entry name" value="AANH_PF0828-like"/>
    <property type="match status" value="1"/>
</dbReference>
<evidence type="ECO:0000313" key="7">
    <source>
        <dbReference type="EMBL" id="KAF4505290.1"/>
    </source>
</evidence>
<dbReference type="InterPro" id="IPR030662">
    <property type="entry name" value="DPH6/MJ0570"/>
</dbReference>
<evidence type="ECO:0000256" key="5">
    <source>
        <dbReference type="ARBA" id="ARBA00048108"/>
    </source>
</evidence>
<evidence type="ECO:0000256" key="4">
    <source>
        <dbReference type="ARBA" id="ARBA00031552"/>
    </source>
</evidence>
<dbReference type="PANTHER" id="PTHR12196:SF2">
    <property type="entry name" value="DIPHTHINE--AMMONIA LIGASE"/>
    <property type="match status" value="1"/>
</dbReference>
<dbReference type="InterPro" id="IPR035959">
    <property type="entry name" value="RutC-like_sf"/>
</dbReference>
<comment type="caution">
    <text evidence="7">The sequence shown here is derived from an EMBL/GenBank/DDBJ whole genome shotgun (WGS) entry which is preliminary data.</text>
</comment>
<accession>A0A8H4LTJ2</accession>
<dbReference type="SUPFAM" id="SSF52402">
    <property type="entry name" value="Adenine nucleotide alpha hydrolases-like"/>
    <property type="match status" value="1"/>
</dbReference>
<dbReference type="Pfam" id="PF01902">
    <property type="entry name" value="Diphthami_syn_2"/>
    <property type="match status" value="1"/>
</dbReference>
<dbReference type="AlphaFoldDB" id="A0A8H4LTJ2"/>
<reference evidence="7 8" key="1">
    <citation type="journal article" date="2020" name="Genome Biol. Evol.">
        <title>A new high-quality draft genome assembly of the Chinese cordyceps Ophiocordyceps sinensis.</title>
        <authorList>
            <person name="Shu R."/>
            <person name="Zhang J."/>
            <person name="Meng Q."/>
            <person name="Zhang H."/>
            <person name="Zhou G."/>
            <person name="Li M."/>
            <person name="Wu P."/>
            <person name="Zhao Y."/>
            <person name="Chen C."/>
            <person name="Qin Q."/>
        </authorList>
    </citation>
    <scope>NUCLEOTIDE SEQUENCE [LARGE SCALE GENOMIC DNA]</scope>
    <source>
        <strain evidence="7 8">IOZ07</strain>
    </source>
</reference>